<dbReference type="Proteomes" id="UP000176604">
    <property type="component" value="Unassembled WGS sequence"/>
</dbReference>
<sequence>MFEIKVRMMNEEMALRLMAPLALGAPDRIEKGSHTYLTDDHATRKIKEAEGVRTYFVITRHQAGFSFTVEPLDAARAEELLRTYPPKMTLMMTRSVWQRDGVMIALNIVENLGVFLEFQGDDYEALKAWPKKIGFVETHYLTRAYDELS</sequence>
<evidence type="ECO:0000313" key="2">
    <source>
        <dbReference type="Proteomes" id="UP000176604"/>
    </source>
</evidence>
<dbReference type="SUPFAM" id="SSF55154">
    <property type="entry name" value="CYTH-like phosphatases"/>
    <property type="match status" value="1"/>
</dbReference>
<dbReference type="EMBL" id="MGEF01000049">
    <property type="protein sequence ID" value="OGL77884.1"/>
    <property type="molecule type" value="Genomic_DNA"/>
</dbReference>
<gene>
    <name evidence="1" type="ORF">A3J43_02890</name>
</gene>
<proteinExistence type="predicted"/>
<accession>A0A1F7UJH4</accession>
<evidence type="ECO:0008006" key="3">
    <source>
        <dbReference type="Google" id="ProtNLM"/>
    </source>
</evidence>
<protein>
    <recommendedName>
        <fullName evidence="3">CYTH domain-containing protein</fullName>
    </recommendedName>
</protein>
<dbReference type="AlphaFoldDB" id="A0A1F7UJH4"/>
<organism evidence="1 2">
    <name type="scientific">Candidatus Uhrbacteria bacterium RIFCSPHIGHO2_12_FULL_54_23</name>
    <dbReference type="NCBI Taxonomy" id="1802397"/>
    <lineage>
        <taxon>Bacteria</taxon>
        <taxon>Candidatus Uhriibacteriota</taxon>
    </lineage>
</organism>
<dbReference type="Gene3D" id="2.40.320.10">
    <property type="entry name" value="Hypothetical Protein Pfu-838710-001"/>
    <property type="match status" value="1"/>
</dbReference>
<comment type="caution">
    <text evidence="1">The sequence shown here is derived from an EMBL/GenBank/DDBJ whole genome shotgun (WGS) entry which is preliminary data.</text>
</comment>
<reference evidence="1 2" key="1">
    <citation type="journal article" date="2016" name="Nat. Commun.">
        <title>Thousands of microbial genomes shed light on interconnected biogeochemical processes in an aquifer system.</title>
        <authorList>
            <person name="Anantharaman K."/>
            <person name="Brown C.T."/>
            <person name="Hug L.A."/>
            <person name="Sharon I."/>
            <person name="Castelle C.J."/>
            <person name="Probst A.J."/>
            <person name="Thomas B.C."/>
            <person name="Singh A."/>
            <person name="Wilkins M.J."/>
            <person name="Karaoz U."/>
            <person name="Brodie E.L."/>
            <person name="Williams K.H."/>
            <person name="Hubbard S.S."/>
            <person name="Banfield J.F."/>
        </authorList>
    </citation>
    <scope>NUCLEOTIDE SEQUENCE [LARGE SCALE GENOMIC DNA]</scope>
</reference>
<evidence type="ECO:0000313" key="1">
    <source>
        <dbReference type="EMBL" id="OGL77884.1"/>
    </source>
</evidence>
<name>A0A1F7UJH4_9BACT</name>
<dbReference type="InterPro" id="IPR033469">
    <property type="entry name" value="CYTH-like_dom_sf"/>
</dbReference>
<dbReference type="STRING" id="1802397.A3J43_02890"/>